<gene>
    <name evidence="1" type="ORF">VXS06_14470</name>
</gene>
<organism evidence="1 2">
    <name type="scientific">Photobacterium toruni</name>
    <dbReference type="NCBI Taxonomy" id="1935446"/>
    <lineage>
        <taxon>Bacteria</taxon>
        <taxon>Pseudomonadati</taxon>
        <taxon>Pseudomonadota</taxon>
        <taxon>Gammaproteobacteria</taxon>
        <taxon>Vibrionales</taxon>
        <taxon>Vibrionaceae</taxon>
        <taxon>Photobacterium</taxon>
    </lineage>
</organism>
<name>A0ABU6L9S7_9GAMM</name>
<protein>
    <submittedName>
        <fullName evidence="1">PAAR domain-containing protein</fullName>
    </submittedName>
</protein>
<evidence type="ECO:0000313" key="2">
    <source>
        <dbReference type="Proteomes" id="UP001306119"/>
    </source>
</evidence>
<sequence>MPKIAILGSMGSGHGAWPPRPSVSGQGCFTINGIPVMVTGDAFAEHAAPNSPPHGATVTGTSHMTINGKTVAMVGDPISCGSKVATGQSLFTLT</sequence>
<proteinExistence type="predicted"/>
<comment type="caution">
    <text evidence="1">The sequence shown here is derived from an EMBL/GenBank/DDBJ whole genome shotgun (WGS) entry which is preliminary data.</text>
</comment>
<dbReference type="RefSeq" id="WP_327775269.1">
    <property type="nucleotide sequence ID" value="NZ_JAYXUG010000013.1"/>
</dbReference>
<dbReference type="Gene3D" id="2.60.200.60">
    <property type="match status" value="1"/>
</dbReference>
<dbReference type="InterPro" id="IPR008727">
    <property type="entry name" value="PAAR_motif"/>
</dbReference>
<keyword evidence="2" id="KW-1185">Reference proteome</keyword>
<reference evidence="1 2" key="1">
    <citation type="submission" date="2024-01" db="EMBL/GenBank/DDBJ databases">
        <title>Active colonisers of the gastrointestinal tract of Atlantic salmon farmed in a warm water region.</title>
        <authorList>
            <person name="Bowman J.P."/>
        </authorList>
    </citation>
    <scope>NUCLEOTIDE SEQUENCE [LARGE SCALE GENOMIC DNA]</scope>
    <source>
        <strain evidence="1 2">S3MW1</strain>
    </source>
</reference>
<dbReference type="Proteomes" id="UP001306119">
    <property type="component" value="Unassembled WGS sequence"/>
</dbReference>
<dbReference type="CDD" id="cd14737">
    <property type="entry name" value="PAAR_1"/>
    <property type="match status" value="1"/>
</dbReference>
<dbReference type="EMBL" id="JAYXUG010000013">
    <property type="protein sequence ID" value="MEC6832968.1"/>
    <property type="molecule type" value="Genomic_DNA"/>
</dbReference>
<dbReference type="Pfam" id="PF05488">
    <property type="entry name" value="PAAR_motif"/>
    <property type="match status" value="1"/>
</dbReference>
<evidence type="ECO:0000313" key="1">
    <source>
        <dbReference type="EMBL" id="MEC6832968.1"/>
    </source>
</evidence>
<accession>A0ABU6L9S7</accession>